<dbReference type="GeneID" id="16997701"/>
<dbReference type="Gramene" id="CMT190CT">
    <property type="protein sequence ID" value="CMT190CT"/>
    <property type="gene ID" value="CMT190C"/>
</dbReference>
<protein>
    <recommendedName>
        <fullName evidence="2">FAD synthase</fullName>
        <ecNumber evidence="2">2.7.7.2</ecNumber>
    </recommendedName>
</protein>
<keyword evidence="3" id="KW-0285">Flavoprotein</keyword>
<dbReference type="GO" id="GO:0006747">
    <property type="term" value="P:FAD biosynthetic process"/>
    <property type="evidence" value="ECO:0007669"/>
    <property type="project" value="UniProtKB-UniPathway"/>
</dbReference>
<dbReference type="EC" id="2.7.7.2" evidence="2"/>
<dbReference type="Gene3D" id="3.40.50.620">
    <property type="entry name" value="HUPs"/>
    <property type="match status" value="1"/>
</dbReference>
<dbReference type="InterPro" id="IPR015864">
    <property type="entry name" value="FAD_synthase"/>
</dbReference>
<evidence type="ECO:0000256" key="6">
    <source>
        <dbReference type="ARBA" id="ARBA00022695"/>
    </source>
</evidence>
<evidence type="ECO:0000256" key="9">
    <source>
        <dbReference type="ARBA" id="ARBA00022840"/>
    </source>
</evidence>
<keyword evidence="12" id="KW-1185">Reference proteome</keyword>
<dbReference type="STRING" id="280699.M1V7K4"/>
<sequence>MEYQHAPASIRVRPPRPEKRLLPFVSAAGALTQRVSGSAWPCRPATRRPPPKRRNTRCWVLCNAQQRRIIVPGKFDALHIGHRELVLRAASYGKPVILTFSGMAEVLGRRAQLPIVARTHMEHIIRNWFAFPGRDADRPLLNSPLKPIVQDADAFEVVVVPFAEIRHLSPEDFIVQFLYRELGAGGIVCGWDWRFGYRAAGDVALLKSLSAALGRESPSGWVFETVPPVLSHGDRVSSSTVRRLLAAGRIHQTTRMLDRFHACTARCTVLRNSTEFLELCVDSWENQPPAPSRLYECRVELRVRCNESTIAKDVSWKRLNAYVWIESSERSESASVHGIAGAPLPLPLPLPRLIQLWTCDRMDVPVNEFGVSVTSDRGRELGVLERALCNASAVDVTLEFRSVVTASTPVLVNRSPLTRYT</sequence>
<evidence type="ECO:0000313" key="11">
    <source>
        <dbReference type="EMBL" id="BAM83180.1"/>
    </source>
</evidence>
<reference evidence="11 12" key="1">
    <citation type="journal article" date="2004" name="Nature">
        <title>Genome sequence of the ultrasmall unicellular red alga Cyanidioschyzon merolae 10D.</title>
        <authorList>
            <person name="Matsuzaki M."/>
            <person name="Misumi O."/>
            <person name="Shin-i T."/>
            <person name="Maruyama S."/>
            <person name="Takahara M."/>
            <person name="Miyagishima S."/>
            <person name="Mori T."/>
            <person name="Nishida K."/>
            <person name="Yagisawa F."/>
            <person name="Nishida K."/>
            <person name="Yoshida Y."/>
            <person name="Nishimura Y."/>
            <person name="Nakao S."/>
            <person name="Kobayashi T."/>
            <person name="Momoyama Y."/>
            <person name="Higashiyama T."/>
            <person name="Minoda A."/>
            <person name="Sano M."/>
            <person name="Nomoto H."/>
            <person name="Oishi K."/>
            <person name="Hayashi H."/>
            <person name="Ohta F."/>
            <person name="Nishizaka S."/>
            <person name="Haga S."/>
            <person name="Miura S."/>
            <person name="Morishita T."/>
            <person name="Kabeya Y."/>
            <person name="Terasawa K."/>
            <person name="Suzuki Y."/>
            <person name="Ishii Y."/>
            <person name="Asakawa S."/>
            <person name="Takano H."/>
            <person name="Ohta N."/>
            <person name="Kuroiwa H."/>
            <person name="Tanaka K."/>
            <person name="Shimizu N."/>
            <person name="Sugano S."/>
            <person name="Sato N."/>
            <person name="Nozaki H."/>
            <person name="Ogasawara N."/>
            <person name="Kohara Y."/>
            <person name="Kuroiwa T."/>
        </authorList>
    </citation>
    <scope>NUCLEOTIDE SEQUENCE [LARGE SCALE GENOMIC DNA]</scope>
    <source>
        <strain evidence="11 12">10D</strain>
    </source>
</reference>
<evidence type="ECO:0000256" key="3">
    <source>
        <dbReference type="ARBA" id="ARBA00022630"/>
    </source>
</evidence>
<dbReference type="GO" id="GO:0005524">
    <property type="term" value="F:ATP binding"/>
    <property type="evidence" value="ECO:0007669"/>
    <property type="project" value="UniProtKB-KW"/>
</dbReference>
<keyword evidence="5" id="KW-0808">Transferase</keyword>
<name>M1V7K4_CYAM1</name>
<dbReference type="Pfam" id="PF06574">
    <property type="entry name" value="FAD_syn"/>
    <property type="match status" value="1"/>
</dbReference>
<dbReference type="UniPathway" id="UPA00277">
    <property type="reaction ID" value="UER00407"/>
</dbReference>
<evidence type="ECO:0000259" key="10">
    <source>
        <dbReference type="Pfam" id="PF06574"/>
    </source>
</evidence>
<proteinExistence type="predicted"/>
<dbReference type="GO" id="GO:0003919">
    <property type="term" value="F:FMN adenylyltransferase activity"/>
    <property type="evidence" value="ECO:0007669"/>
    <property type="project" value="UniProtKB-EC"/>
</dbReference>
<keyword evidence="11" id="KW-0418">Kinase</keyword>
<evidence type="ECO:0000256" key="8">
    <source>
        <dbReference type="ARBA" id="ARBA00022827"/>
    </source>
</evidence>
<evidence type="ECO:0000256" key="2">
    <source>
        <dbReference type="ARBA" id="ARBA00012393"/>
    </source>
</evidence>
<organism evidence="11 12">
    <name type="scientific">Cyanidioschyzon merolae (strain NIES-3377 / 10D)</name>
    <name type="common">Unicellular red alga</name>
    <dbReference type="NCBI Taxonomy" id="280699"/>
    <lineage>
        <taxon>Eukaryota</taxon>
        <taxon>Rhodophyta</taxon>
        <taxon>Bangiophyceae</taxon>
        <taxon>Cyanidiales</taxon>
        <taxon>Cyanidiaceae</taxon>
        <taxon>Cyanidioschyzon</taxon>
    </lineage>
</organism>
<evidence type="ECO:0000313" key="12">
    <source>
        <dbReference type="Proteomes" id="UP000007014"/>
    </source>
</evidence>
<evidence type="ECO:0000256" key="7">
    <source>
        <dbReference type="ARBA" id="ARBA00022741"/>
    </source>
</evidence>
<keyword evidence="8" id="KW-0274">FAD</keyword>
<comment type="pathway">
    <text evidence="1">Cofactor biosynthesis; FAD biosynthesis; FAD from FMN: step 1/1.</text>
</comment>
<dbReference type="EMBL" id="AP006502">
    <property type="protein sequence ID" value="BAM83180.1"/>
    <property type="molecule type" value="Genomic_DNA"/>
</dbReference>
<gene>
    <name evidence="11" type="ORF">CYME_CMT190C</name>
</gene>
<keyword evidence="6 11" id="KW-0548">Nucleotidyltransferase</keyword>
<keyword evidence="7" id="KW-0547">Nucleotide-binding</keyword>
<reference evidence="11 12" key="2">
    <citation type="journal article" date="2007" name="BMC Biol.">
        <title>A 100%-complete sequence reveals unusually simple genomic features in the hot-spring red alga Cyanidioschyzon merolae.</title>
        <authorList>
            <person name="Nozaki H."/>
            <person name="Takano H."/>
            <person name="Misumi O."/>
            <person name="Terasawa K."/>
            <person name="Matsuzaki M."/>
            <person name="Maruyama S."/>
            <person name="Nishida K."/>
            <person name="Yagisawa F."/>
            <person name="Yoshida Y."/>
            <person name="Fujiwara T."/>
            <person name="Takio S."/>
            <person name="Tamura K."/>
            <person name="Chung S.J."/>
            <person name="Nakamura S."/>
            <person name="Kuroiwa H."/>
            <person name="Tanaka K."/>
            <person name="Sato N."/>
            <person name="Kuroiwa T."/>
        </authorList>
    </citation>
    <scope>NUCLEOTIDE SEQUENCE [LARGE SCALE GENOMIC DNA]</scope>
    <source>
        <strain evidence="11 12">10D</strain>
    </source>
</reference>
<dbReference type="SUPFAM" id="SSF52374">
    <property type="entry name" value="Nucleotidylyl transferase"/>
    <property type="match status" value="1"/>
</dbReference>
<keyword evidence="9" id="KW-0067">ATP-binding</keyword>
<dbReference type="GO" id="GO:0016301">
    <property type="term" value="F:kinase activity"/>
    <property type="evidence" value="ECO:0007669"/>
    <property type="project" value="UniProtKB-KW"/>
</dbReference>
<dbReference type="KEGG" id="cme:CYME_CMT190C"/>
<dbReference type="RefSeq" id="XP_005539216.1">
    <property type="nucleotide sequence ID" value="XM_005539159.1"/>
</dbReference>
<dbReference type="eggNOG" id="ENOG502QVVU">
    <property type="taxonomic scope" value="Eukaryota"/>
</dbReference>
<dbReference type="HOGENOM" id="CLU_652763_0_0_1"/>
<feature type="domain" description="FAD synthetase" evidence="10">
    <location>
        <begin position="156"/>
        <end position="239"/>
    </location>
</feature>
<dbReference type="InterPro" id="IPR014729">
    <property type="entry name" value="Rossmann-like_a/b/a_fold"/>
</dbReference>
<evidence type="ECO:0000256" key="1">
    <source>
        <dbReference type="ARBA" id="ARBA00004726"/>
    </source>
</evidence>
<evidence type="ECO:0000256" key="5">
    <source>
        <dbReference type="ARBA" id="ARBA00022679"/>
    </source>
</evidence>
<evidence type="ECO:0000256" key="4">
    <source>
        <dbReference type="ARBA" id="ARBA00022643"/>
    </source>
</evidence>
<dbReference type="GO" id="GO:0009231">
    <property type="term" value="P:riboflavin biosynthetic process"/>
    <property type="evidence" value="ECO:0007669"/>
    <property type="project" value="InterPro"/>
</dbReference>
<accession>M1V7K4</accession>
<keyword evidence="4" id="KW-0288">FMN</keyword>
<dbReference type="AlphaFoldDB" id="M1V7K4"/>
<dbReference type="OrthoDB" id="414641at2759"/>
<dbReference type="Proteomes" id="UP000007014">
    <property type="component" value="Chromosome 20"/>
</dbReference>